<reference evidence="4 5" key="1">
    <citation type="submission" date="2018-02" db="EMBL/GenBank/DDBJ databases">
        <title>Sphingobacterium KA21.</title>
        <authorList>
            <person name="Vasarhelyi B.M."/>
            <person name="Deshmukh S."/>
            <person name="Balint B."/>
            <person name="Kukolya J."/>
        </authorList>
    </citation>
    <scope>NUCLEOTIDE SEQUENCE [LARGE SCALE GENOMIC DNA]</scope>
    <source>
        <strain evidence="4 5">Ka21</strain>
    </source>
</reference>
<dbReference type="SUPFAM" id="SSF53686">
    <property type="entry name" value="Tryptophan synthase beta subunit-like PLP-dependent enzymes"/>
    <property type="match status" value="1"/>
</dbReference>
<dbReference type="InterPro" id="IPR050214">
    <property type="entry name" value="Cys_Synth/Cystath_Beta-Synth"/>
</dbReference>
<name>A0ABR9TD61_9SPHI</name>
<dbReference type="InterPro" id="IPR001926">
    <property type="entry name" value="TrpB-like_PALP"/>
</dbReference>
<feature type="domain" description="Tryptophan synthase beta chain-like PALP" evidence="3">
    <location>
        <begin position="18"/>
        <end position="315"/>
    </location>
</feature>
<proteinExistence type="predicted"/>
<dbReference type="Gene3D" id="3.40.50.1100">
    <property type="match status" value="2"/>
</dbReference>
<accession>A0ABR9TD61</accession>
<dbReference type="EMBL" id="PSKQ01000027">
    <property type="protein sequence ID" value="MBE8723301.1"/>
    <property type="molecule type" value="Genomic_DNA"/>
</dbReference>
<dbReference type="Pfam" id="PF00291">
    <property type="entry name" value="PALP"/>
    <property type="match status" value="1"/>
</dbReference>
<dbReference type="CDD" id="cd01561">
    <property type="entry name" value="CBS_like"/>
    <property type="match status" value="1"/>
</dbReference>
<keyword evidence="2" id="KW-0663">Pyridoxal phosphate</keyword>
<evidence type="ECO:0000256" key="2">
    <source>
        <dbReference type="ARBA" id="ARBA00022898"/>
    </source>
</evidence>
<evidence type="ECO:0000259" key="3">
    <source>
        <dbReference type="Pfam" id="PF00291"/>
    </source>
</evidence>
<comment type="cofactor">
    <cofactor evidence="1">
        <name>pyridoxal 5'-phosphate</name>
        <dbReference type="ChEBI" id="CHEBI:597326"/>
    </cofactor>
</comment>
<comment type="caution">
    <text evidence="4">The sequence shown here is derived from an EMBL/GenBank/DDBJ whole genome shotgun (WGS) entry which is preliminary data.</text>
</comment>
<organism evidence="4 5">
    <name type="scientific">Sphingobacterium pedocola</name>
    <dbReference type="NCBI Taxonomy" id="2082722"/>
    <lineage>
        <taxon>Bacteria</taxon>
        <taxon>Pseudomonadati</taxon>
        <taxon>Bacteroidota</taxon>
        <taxon>Sphingobacteriia</taxon>
        <taxon>Sphingobacteriales</taxon>
        <taxon>Sphingobacteriaceae</taxon>
        <taxon>Sphingobacterium</taxon>
    </lineage>
</organism>
<protein>
    <submittedName>
        <fullName evidence="4">Cystathionine beta-synthase</fullName>
    </submittedName>
</protein>
<sequence length="339" mass="37749">MSSKRYILKRRKDILTRDFIGNTPIRRCHYLSSQYNTNIFIKEEFHNPGMSSKDRPALFMIEEAIRNGKIKPGGTFVEASSGNTGYGLAMIAREMGYTSKIFVSKSCSLEKVEILKSVGAEVEICDNSNGLHDFYSTQFKAQSYAANNTNSYFTNQYYNSSNIKAHYRTTAPEIWNQMKGEVTHFIAGIGTGGTISGVGRFFKEKNINVKIWGVEPIGSILSHFLAHGTLPEEYKTLEPIEGIGRTFIPGSLDINSVDKIFQIGILDSESAAQEYKNKTGFLAGFSSAAIIATLKKHINDLALKPTDSIVLLFPDHGSRYLSKLYSKSNIVNEKSKINC</sequence>
<dbReference type="PANTHER" id="PTHR10314">
    <property type="entry name" value="CYSTATHIONINE BETA-SYNTHASE"/>
    <property type="match status" value="1"/>
</dbReference>
<evidence type="ECO:0000313" key="5">
    <source>
        <dbReference type="Proteomes" id="UP000618319"/>
    </source>
</evidence>
<dbReference type="Proteomes" id="UP000618319">
    <property type="component" value="Unassembled WGS sequence"/>
</dbReference>
<gene>
    <name evidence="4" type="ORF">C4F40_21515</name>
</gene>
<evidence type="ECO:0000256" key="1">
    <source>
        <dbReference type="ARBA" id="ARBA00001933"/>
    </source>
</evidence>
<keyword evidence="5" id="KW-1185">Reference proteome</keyword>
<evidence type="ECO:0000313" key="4">
    <source>
        <dbReference type="EMBL" id="MBE8723301.1"/>
    </source>
</evidence>
<dbReference type="InterPro" id="IPR036052">
    <property type="entry name" value="TrpB-like_PALP_sf"/>
</dbReference>